<keyword evidence="1" id="KW-0812">Transmembrane</keyword>
<proteinExistence type="predicted"/>
<accession>A0A7D7K1X9</accession>
<protein>
    <submittedName>
        <fullName evidence="2">ATP synthase F0 subunit 8</fullName>
    </submittedName>
</protein>
<sequence length="52" mass="6413">MPQLSPLNWMFLFILFWTTISLVSIMIWWSKKTFFSTQKSETPTLKQNKWNW</sequence>
<organism evidence="2">
    <name type="scientific">Bithynia leachii</name>
    <dbReference type="NCBI Taxonomy" id="2722873"/>
    <lineage>
        <taxon>Eukaryota</taxon>
        <taxon>Metazoa</taxon>
        <taxon>Spiralia</taxon>
        <taxon>Lophotrochozoa</taxon>
        <taxon>Mollusca</taxon>
        <taxon>Gastropoda</taxon>
        <taxon>Caenogastropoda</taxon>
        <taxon>Littorinimorpha</taxon>
        <taxon>Truncatelloidea</taxon>
        <taxon>Bithyniidae</taxon>
        <taxon>Bithynia</taxon>
    </lineage>
</organism>
<evidence type="ECO:0000256" key="1">
    <source>
        <dbReference type="SAM" id="Phobius"/>
    </source>
</evidence>
<keyword evidence="1" id="KW-1133">Transmembrane helix</keyword>
<feature type="transmembrane region" description="Helical" evidence="1">
    <location>
        <begin position="6"/>
        <end position="29"/>
    </location>
</feature>
<gene>
    <name evidence="2" type="primary">ATP8</name>
</gene>
<geneLocation type="mitochondrion" evidence="2"/>
<evidence type="ECO:0000313" key="2">
    <source>
        <dbReference type="EMBL" id="QMP96514.1"/>
    </source>
</evidence>
<keyword evidence="2" id="KW-0496">Mitochondrion</keyword>
<keyword evidence="1" id="KW-0472">Membrane</keyword>
<dbReference type="EMBL" id="MT410857">
    <property type="protein sequence ID" value="QMP96514.1"/>
    <property type="molecule type" value="Genomic_DNA"/>
</dbReference>
<dbReference type="AlphaFoldDB" id="A0A7D7K1X9"/>
<name>A0A7D7K1X9_9CAEN</name>
<reference evidence="2" key="1">
    <citation type="submission" date="2020-04" db="EMBL/GenBank/DDBJ databases">
        <title>DNAmark Project.</title>
        <authorList>
            <person name="Leerhoei F."/>
        </authorList>
    </citation>
    <scope>NUCLEOTIDE SEQUENCE</scope>
    <source>
        <strain evidence="2">DM1238</strain>
    </source>
</reference>